<dbReference type="Proteomes" id="UP000192257">
    <property type="component" value="Unassembled WGS sequence"/>
</dbReference>
<dbReference type="InterPro" id="IPR012337">
    <property type="entry name" value="RNaseH-like_sf"/>
</dbReference>
<dbReference type="RefSeq" id="XP_028879483.1">
    <property type="nucleotide sequence ID" value="XM_029029214.1"/>
</dbReference>
<dbReference type="EMBL" id="NBCO01000035">
    <property type="protein sequence ID" value="ORC85417.1"/>
    <property type="molecule type" value="Genomic_DNA"/>
</dbReference>
<sequence length="133" mass="14812">MYGWGALLFKDSGEVLAAGGAWRRSPEMISQAEARAVHLALREFNMHLAGPLDIRVDNTTVMNIMQKKNTHSEVLVAEVGAIEKVLRSHGISATWSYVSSEHNPAHRISRGEHIKQLDVAKGWNLRWGEREAG</sequence>
<feature type="domain" description="RNase H type-1" evidence="1">
    <location>
        <begin position="4"/>
        <end position="103"/>
    </location>
</feature>
<evidence type="ECO:0000313" key="3">
    <source>
        <dbReference type="Proteomes" id="UP000192257"/>
    </source>
</evidence>
<dbReference type="VEuPathDB" id="TriTrypDB:TM35_000351610"/>
<reference evidence="2 3" key="1">
    <citation type="submission" date="2017-03" db="EMBL/GenBank/DDBJ databases">
        <title>An alternative strategy for trypanosome survival in the mammalian bloodstream revealed through genome and transcriptome analysis of the ubiquitous bovine parasite Trypanosoma (Megatrypanum) theileri.</title>
        <authorList>
            <person name="Kelly S."/>
            <person name="Ivens A."/>
            <person name="Mott A."/>
            <person name="O'Neill E."/>
            <person name="Emms D."/>
            <person name="Macleod O."/>
            <person name="Voorheis P."/>
            <person name="Matthews J."/>
            <person name="Matthews K."/>
            <person name="Carrington M."/>
        </authorList>
    </citation>
    <scope>NUCLEOTIDE SEQUENCE [LARGE SCALE GENOMIC DNA]</scope>
    <source>
        <strain evidence="2">Edinburgh</strain>
    </source>
</reference>
<accession>A0A1X0NL93</accession>
<name>A0A1X0NL93_9TRYP</name>
<evidence type="ECO:0000259" key="1">
    <source>
        <dbReference type="Pfam" id="PF13456"/>
    </source>
</evidence>
<proteinExistence type="predicted"/>
<dbReference type="AlphaFoldDB" id="A0A1X0NL93"/>
<dbReference type="Gene3D" id="3.30.420.10">
    <property type="entry name" value="Ribonuclease H-like superfamily/Ribonuclease H"/>
    <property type="match status" value="1"/>
</dbReference>
<dbReference type="OrthoDB" id="10056126at2759"/>
<dbReference type="GO" id="GO:0004523">
    <property type="term" value="F:RNA-DNA hybrid ribonuclease activity"/>
    <property type="evidence" value="ECO:0007669"/>
    <property type="project" value="InterPro"/>
</dbReference>
<dbReference type="SUPFAM" id="SSF53098">
    <property type="entry name" value="Ribonuclease H-like"/>
    <property type="match status" value="1"/>
</dbReference>
<dbReference type="GO" id="GO:0003676">
    <property type="term" value="F:nucleic acid binding"/>
    <property type="evidence" value="ECO:0007669"/>
    <property type="project" value="InterPro"/>
</dbReference>
<keyword evidence="3" id="KW-1185">Reference proteome</keyword>
<dbReference type="GeneID" id="39988994"/>
<protein>
    <recommendedName>
        <fullName evidence="1">RNase H type-1 domain-containing protein</fullName>
    </recommendedName>
</protein>
<evidence type="ECO:0000313" key="2">
    <source>
        <dbReference type="EMBL" id="ORC85417.1"/>
    </source>
</evidence>
<gene>
    <name evidence="2" type="ORF">TM35_000351610</name>
</gene>
<dbReference type="Pfam" id="PF13456">
    <property type="entry name" value="RVT_3"/>
    <property type="match status" value="1"/>
</dbReference>
<dbReference type="InterPro" id="IPR002156">
    <property type="entry name" value="RNaseH_domain"/>
</dbReference>
<organism evidence="2 3">
    <name type="scientific">Trypanosoma theileri</name>
    <dbReference type="NCBI Taxonomy" id="67003"/>
    <lineage>
        <taxon>Eukaryota</taxon>
        <taxon>Discoba</taxon>
        <taxon>Euglenozoa</taxon>
        <taxon>Kinetoplastea</taxon>
        <taxon>Metakinetoplastina</taxon>
        <taxon>Trypanosomatida</taxon>
        <taxon>Trypanosomatidae</taxon>
        <taxon>Trypanosoma</taxon>
    </lineage>
</organism>
<comment type="caution">
    <text evidence="2">The sequence shown here is derived from an EMBL/GenBank/DDBJ whole genome shotgun (WGS) entry which is preliminary data.</text>
</comment>
<dbReference type="InterPro" id="IPR036397">
    <property type="entry name" value="RNaseH_sf"/>
</dbReference>